<sequence>MTFKTQSITTALTNGKQEGDEFGHMGDERMCDVRQNDPQIASYDQSAQQSTKSTRRLEEYSKYVSHDRGQEYQGNFSNQSLAGAQSIRETSMNPFTQSSIPAAIFKSIPSSQDRSLFKIPDIKPLDHLRPQVPNYSIFDHKPRAPVVKKKDLSRARIDNSLGELTKKFIYLIQNSKSKEVDLNDAAIELQVQKRRIYDITNVLEGIGLIEKTIKNKIKWKGTQSLLDHSLALLAAAEQQGVSIPDQGIDEHLFLQRAFTASKLQSFSQTPSQPRIQSQSARESLLIAQRELKSLAQEEELLDEMLEEMRSELVAMAQRDDYQLYGYLTHEDIRKVAQLDEINRKSDGNSVQSKSCEGAPEINQMSERCRNDSKQQPLLRQEGSEMLEQALIQSEPMQKPLAGQPIPLNENKEKTFVIIRAPLGSKLQVHDPQQLSEYYKAMGYGEVDIQPYQITVTAPSESQFISSEPTVGKGILKTSKGPANLQNALTGGNASSFNSQHPDNSLMKSMISQPNSSLSYHHSIEAILIQDTAASTASSSNEEALNRHTPSKIVPIVAQPMTDDARESVRQAVEIGQNIGDQRDGMTVAKHEDKERKQECSEQEVILSNQKHLDHEKNREQASFGHAQGTNFFELVQTVQEKLNDTTHDLFLRDVLCMAKMYPADIIIGQ</sequence>
<evidence type="ECO:0000259" key="8">
    <source>
        <dbReference type="SMART" id="SM01372"/>
    </source>
</evidence>
<dbReference type="GO" id="GO:0000981">
    <property type="term" value="F:DNA-binding transcription factor activity, RNA polymerase II-specific"/>
    <property type="evidence" value="ECO:0007669"/>
    <property type="project" value="TreeGrafter"/>
</dbReference>
<dbReference type="SUPFAM" id="SSF46785">
    <property type="entry name" value="Winged helix' DNA-binding domain"/>
    <property type="match status" value="1"/>
</dbReference>
<evidence type="ECO:0000313" key="9">
    <source>
        <dbReference type="EMBL" id="TNV85731.1"/>
    </source>
</evidence>
<feature type="region of interest" description="Disordered" evidence="7">
    <location>
        <begin position="344"/>
        <end position="370"/>
    </location>
</feature>
<dbReference type="OrthoDB" id="340676at2759"/>
<comment type="caution">
    <text evidence="9">The sequence shown here is derived from an EMBL/GenBank/DDBJ whole genome shotgun (WGS) entry which is preliminary data.</text>
</comment>
<keyword evidence="4 5" id="KW-0804">Transcription</keyword>
<dbReference type="InterPro" id="IPR036388">
    <property type="entry name" value="WH-like_DNA-bd_sf"/>
</dbReference>
<dbReference type="Proteomes" id="UP000785679">
    <property type="component" value="Unassembled WGS sequence"/>
</dbReference>
<dbReference type="Pfam" id="PF02319">
    <property type="entry name" value="WHD_E2F_TDP"/>
    <property type="match status" value="1"/>
</dbReference>
<accession>A0A8J8T8U5</accession>
<evidence type="ECO:0000256" key="3">
    <source>
        <dbReference type="ARBA" id="ARBA00023125"/>
    </source>
</evidence>
<dbReference type="InterPro" id="IPR003316">
    <property type="entry name" value="E2F_WHTH_DNA-bd_dom"/>
</dbReference>
<keyword evidence="2 5" id="KW-0805">Transcription regulation</keyword>
<keyword evidence="6" id="KW-0175">Coiled coil</keyword>
<evidence type="ECO:0000256" key="5">
    <source>
        <dbReference type="RuleBase" id="RU003796"/>
    </source>
</evidence>
<evidence type="ECO:0000256" key="2">
    <source>
        <dbReference type="ARBA" id="ARBA00023015"/>
    </source>
</evidence>
<dbReference type="AlphaFoldDB" id="A0A8J8T8U5"/>
<dbReference type="SMART" id="SM01372">
    <property type="entry name" value="E2F_TDP"/>
    <property type="match status" value="1"/>
</dbReference>
<dbReference type="PANTHER" id="PTHR12081">
    <property type="entry name" value="TRANSCRIPTION FACTOR E2F"/>
    <property type="match status" value="1"/>
</dbReference>
<dbReference type="Gene3D" id="1.10.10.10">
    <property type="entry name" value="Winged helix-like DNA-binding domain superfamily/Winged helix DNA-binding domain"/>
    <property type="match status" value="1"/>
</dbReference>
<proteinExistence type="inferred from homology"/>
<dbReference type="InterPro" id="IPR015633">
    <property type="entry name" value="E2F"/>
</dbReference>
<evidence type="ECO:0000313" key="10">
    <source>
        <dbReference type="Proteomes" id="UP000785679"/>
    </source>
</evidence>
<evidence type="ECO:0000256" key="7">
    <source>
        <dbReference type="SAM" id="MobiDB-lite"/>
    </source>
</evidence>
<dbReference type="EMBL" id="RRYP01001594">
    <property type="protein sequence ID" value="TNV85731.1"/>
    <property type="molecule type" value="Genomic_DNA"/>
</dbReference>
<comment type="subcellular location">
    <subcellularLocation>
        <location evidence="5">Nucleus</location>
    </subcellularLocation>
</comment>
<name>A0A8J8T8U5_HALGN</name>
<feature type="compositionally biased region" description="Polar residues" evidence="7">
    <location>
        <begin position="1"/>
        <end position="16"/>
    </location>
</feature>
<dbReference type="PANTHER" id="PTHR12081:SF18">
    <property type="entry name" value="TRANSCRIPTION FACTOR E2F2-RELATED"/>
    <property type="match status" value="1"/>
</dbReference>
<feature type="coiled-coil region" evidence="6">
    <location>
        <begin position="277"/>
        <end position="314"/>
    </location>
</feature>
<evidence type="ECO:0000256" key="6">
    <source>
        <dbReference type="SAM" id="Coils"/>
    </source>
</evidence>
<reference evidence="9" key="1">
    <citation type="submission" date="2019-06" db="EMBL/GenBank/DDBJ databases">
        <authorList>
            <person name="Zheng W."/>
        </authorList>
    </citation>
    <scope>NUCLEOTIDE SEQUENCE</scope>
    <source>
        <strain evidence="9">QDHG01</strain>
    </source>
</reference>
<dbReference type="InterPro" id="IPR036390">
    <property type="entry name" value="WH_DNA-bd_sf"/>
</dbReference>
<dbReference type="SUPFAM" id="SSF144074">
    <property type="entry name" value="E2F-DP heterodimerization region"/>
    <property type="match status" value="1"/>
</dbReference>
<gene>
    <name evidence="9" type="ORF">FGO68_gene2464</name>
</gene>
<dbReference type="Gene3D" id="6.10.250.540">
    <property type="match status" value="1"/>
</dbReference>
<dbReference type="FunFam" id="1.10.10.10:FF:000008">
    <property type="entry name" value="E2F transcription factor 1"/>
    <property type="match status" value="1"/>
</dbReference>
<evidence type="ECO:0000256" key="4">
    <source>
        <dbReference type="ARBA" id="ARBA00023163"/>
    </source>
</evidence>
<dbReference type="InterPro" id="IPR037241">
    <property type="entry name" value="E2F-DP_heterodim"/>
</dbReference>
<feature type="domain" description="E2F/DP family winged-helix DNA-binding" evidence="8">
    <location>
        <begin position="156"/>
        <end position="221"/>
    </location>
</feature>
<comment type="similarity">
    <text evidence="1 5">Belongs to the E2F/DP family.</text>
</comment>
<organism evidence="9 10">
    <name type="scientific">Halteria grandinella</name>
    <dbReference type="NCBI Taxonomy" id="5974"/>
    <lineage>
        <taxon>Eukaryota</taxon>
        <taxon>Sar</taxon>
        <taxon>Alveolata</taxon>
        <taxon>Ciliophora</taxon>
        <taxon>Intramacronucleata</taxon>
        <taxon>Spirotrichea</taxon>
        <taxon>Stichotrichia</taxon>
        <taxon>Sporadotrichida</taxon>
        <taxon>Halteriidae</taxon>
        <taxon>Halteria</taxon>
    </lineage>
</organism>
<keyword evidence="10" id="KW-1185">Reference proteome</keyword>
<keyword evidence="3 5" id="KW-0238">DNA-binding</keyword>
<evidence type="ECO:0000256" key="1">
    <source>
        <dbReference type="ARBA" id="ARBA00010940"/>
    </source>
</evidence>
<dbReference type="GO" id="GO:0000978">
    <property type="term" value="F:RNA polymerase II cis-regulatory region sequence-specific DNA binding"/>
    <property type="evidence" value="ECO:0007669"/>
    <property type="project" value="InterPro"/>
</dbReference>
<keyword evidence="5" id="KW-0539">Nucleus</keyword>
<feature type="region of interest" description="Disordered" evidence="7">
    <location>
        <begin position="1"/>
        <end position="25"/>
    </location>
</feature>
<dbReference type="GO" id="GO:0090575">
    <property type="term" value="C:RNA polymerase II transcription regulator complex"/>
    <property type="evidence" value="ECO:0007669"/>
    <property type="project" value="TreeGrafter"/>
</dbReference>
<protein>
    <recommendedName>
        <fullName evidence="8">E2F/DP family winged-helix DNA-binding domain-containing protein</fullName>
    </recommendedName>
</protein>